<evidence type="ECO:0000313" key="3">
    <source>
        <dbReference type="Proteomes" id="UP000572212"/>
    </source>
</evidence>
<comment type="caution">
    <text evidence="2">The sequence shown here is derived from an EMBL/GenBank/DDBJ whole genome shotgun (WGS) entry which is preliminary data.</text>
</comment>
<protein>
    <submittedName>
        <fullName evidence="2">Lia operon protein LiaI</fullName>
    </submittedName>
</protein>
<dbReference type="AlphaFoldDB" id="A0A841RPC6"/>
<gene>
    <name evidence="2" type="ORF">GGQ92_001815</name>
</gene>
<keyword evidence="1" id="KW-0812">Transmembrane</keyword>
<organism evidence="2 3">
    <name type="scientific">Gracilibacillus halotolerans</name>
    <dbReference type="NCBI Taxonomy" id="74386"/>
    <lineage>
        <taxon>Bacteria</taxon>
        <taxon>Bacillati</taxon>
        <taxon>Bacillota</taxon>
        <taxon>Bacilli</taxon>
        <taxon>Bacillales</taxon>
        <taxon>Bacillaceae</taxon>
        <taxon>Gracilibacillus</taxon>
    </lineage>
</organism>
<dbReference type="EMBL" id="JACHON010000007">
    <property type="protein sequence ID" value="MBB6513025.1"/>
    <property type="molecule type" value="Genomic_DNA"/>
</dbReference>
<dbReference type="RefSeq" id="WP_184247421.1">
    <property type="nucleotide sequence ID" value="NZ_BAAACU010000053.1"/>
</dbReference>
<feature type="transmembrane region" description="Helical" evidence="1">
    <location>
        <begin position="51"/>
        <end position="84"/>
    </location>
</feature>
<reference evidence="2 3" key="1">
    <citation type="submission" date="2020-08" db="EMBL/GenBank/DDBJ databases">
        <title>Genomic Encyclopedia of Type Strains, Phase IV (KMG-IV): sequencing the most valuable type-strain genomes for metagenomic binning, comparative biology and taxonomic classification.</title>
        <authorList>
            <person name="Goeker M."/>
        </authorList>
    </citation>
    <scope>NUCLEOTIDE SEQUENCE [LARGE SCALE GENOMIC DNA]</scope>
    <source>
        <strain evidence="2 3">DSM 11805</strain>
    </source>
</reference>
<keyword evidence="1" id="KW-0472">Membrane</keyword>
<evidence type="ECO:0000313" key="2">
    <source>
        <dbReference type="EMBL" id="MBB6513025.1"/>
    </source>
</evidence>
<sequence length="105" mass="11784">MKKTLLIIGAIIAGIVLLSNVGSLIFFAISIALAYYGIRKFIMAETTGMKFWWVIVILIGFSMSLSNIPALIAVGAIVALYYIYKNWKEEEESPYKDSSINWDKI</sequence>
<feature type="transmembrane region" description="Helical" evidence="1">
    <location>
        <begin position="6"/>
        <end position="39"/>
    </location>
</feature>
<keyword evidence="3" id="KW-1185">Reference proteome</keyword>
<accession>A0A841RPC6</accession>
<name>A0A841RPC6_9BACI</name>
<keyword evidence="1" id="KW-1133">Transmembrane helix</keyword>
<dbReference type="Proteomes" id="UP000572212">
    <property type="component" value="Unassembled WGS sequence"/>
</dbReference>
<proteinExistence type="predicted"/>
<evidence type="ECO:0000256" key="1">
    <source>
        <dbReference type="SAM" id="Phobius"/>
    </source>
</evidence>